<dbReference type="AlphaFoldDB" id="A0A8J7R294"/>
<comment type="caution">
    <text evidence="7">The sequence shown here is derived from an EMBL/GenBank/DDBJ whole genome shotgun (WGS) entry which is preliminary data.</text>
</comment>
<proteinExistence type="predicted"/>
<organism evidence="7 8">
    <name type="scientific">Tianweitania sediminis</name>
    <dbReference type="NCBI Taxonomy" id="1502156"/>
    <lineage>
        <taxon>Bacteria</taxon>
        <taxon>Pseudomonadati</taxon>
        <taxon>Pseudomonadota</taxon>
        <taxon>Alphaproteobacteria</taxon>
        <taxon>Hyphomicrobiales</taxon>
        <taxon>Phyllobacteriaceae</taxon>
        <taxon>Tianweitania</taxon>
    </lineage>
</organism>
<reference evidence="7" key="1">
    <citation type="submission" date="2021-03" db="EMBL/GenBank/DDBJ databases">
        <title>Genome sequencing and assembly of Tianweitania sediminis.</title>
        <authorList>
            <person name="Chhetri G."/>
        </authorList>
    </citation>
    <scope>NUCLEOTIDE SEQUENCE</scope>
    <source>
        <strain evidence="7">Z8</strain>
    </source>
</reference>
<keyword evidence="8" id="KW-1185">Reference proteome</keyword>
<gene>
    <name evidence="7" type="ORF">J5Y06_16325</name>
</gene>
<dbReference type="Proteomes" id="UP000666240">
    <property type="component" value="Unassembled WGS sequence"/>
</dbReference>
<feature type="transmembrane region" description="Helical" evidence="6">
    <location>
        <begin position="222"/>
        <end position="245"/>
    </location>
</feature>
<dbReference type="PANTHER" id="PTHR30482">
    <property type="entry name" value="HIGH-AFFINITY BRANCHED-CHAIN AMINO ACID TRANSPORT SYSTEM PERMEASE"/>
    <property type="match status" value="1"/>
</dbReference>
<feature type="transmembrane region" description="Helical" evidence="6">
    <location>
        <begin position="45"/>
        <end position="64"/>
    </location>
</feature>
<feature type="transmembrane region" description="Helical" evidence="6">
    <location>
        <begin position="71"/>
        <end position="91"/>
    </location>
</feature>
<dbReference type="Pfam" id="PF02653">
    <property type="entry name" value="BPD_transp_2"/>
    <property type="match status" value="1"/>
</dbReference>
<protein>
    <submittedName>
        <fullName evidence="7">Branched-chain amino acid ABC transporter permease</fullName>
    </submittedName>
</protein>
<evidence type="ECO:0000256" key="4">
    <source>
        <dbReference type="ARBA" id="ARBA00022989"/>
    </source>
</evidence>
<keyword evidence="2" id="KW-1003">Cell membrane</keyword>
<evidence type="ECO:0000256" key="3">
    <source>
        <dbReference type="ARBA" id="ARBA00022692"/>
    </source>
</evidence>
<dbReference type="EMBL" id="JAGIYY010000006">
    <property type="protein sequence ID" value="MBP0440222.1"/>
    <property type="molecule type" value="Genomic_DNA"/>
</dbReference>
<evidence type="ECO:0000313" key="8">
    <source>
        <dbReference type="Proteomes" id="UP000666240"/>
    </source>
</evidence>
<feature type="transmembrane region" description="Helical" evidence="6">
    <location>
        <begin position="305"/>
        <end position="325"/>
    </location>
</feature>
<dbReference type="InterPro" id="IPR043428">
    <property type="entry name" value="LivM-like"/>
</dbReference>
<dbReference type="RefSeq" id="WP_209336246.1">
    <property type="nucleotide sequence ID" value="NZ_JAGIYY010000006.1"/>
</dbReference>
<dbReference type="CDD" id="cd06581">
    <property type="entry name" value="TM_PBP1_LivM_like"/>
    <property type="match status" value="1"/>
</dbReference>
<name>A0A8J7R294_9HYPH</name>
<evidence type="ECO:0000256" key="2">
    <source>
        <dbReference type="ARBA" id="ARBA00022475"/>
    </source>
</evidence>
<dbReference type="GO" id="GO:0005886">
    <property type="term" value="C:plasma membrane"/>
    <property type="evidence" value="ECO:0007669"/>
    <property type="project" value="UniProtKB-SubCell"/>
</dbReference>
<feature type="transmembrane region" description="Helical" evidence="6">
    <location>
        <begin position="124"/>
        <end position="145"/>
    </location>
</feature>
<dbReference type="PROSITE" id="PS51257">
    <property type="entry name" value="PROKAR_LIPOPROTEIN"/>
    <property type="match status" value="1"/>
</dbReference>
<evidence type="ECO:0000256" key="6">
    <source>
        <dbReference type="SAM" id="Phobius"/>
    </source>
</evidence>
<dbReference type="InterPro" id="IPR001851">
    <property type="entry name" value="ABC_transp_permease"/>
</dbReference>
<evidence type="ECO:0000256" key="1">
    <source>
        <dbReference type="ARBA" id="ARBA00004651"/>
    </source>
</evidence>
<evidence type="ECO:0000256" key="5">
    <source>
        <dbReference type="ARBA" id="ARBA00023136"/>
    </source>
</evidence>
<dbReference type="GO" id="GO:0015658">
    <property type="term" value="F:branched-chain amino acid transmembrane transporter activity"/>
    <property type="evidence" value="ECO:0007669"/>
    <property type="project" value="InterPro"/>
</dbReference>
<feature type="transmembrane region" description="Helical" evidence="6">
    <location>
        <begin position="251"/>
        <end position="284"/>
    </location>
</feature>
<keyword evidence="5 6" id="KW-0472">Membrane</keyword>
<dbReference type="PANTHER" id="PTHR30482:SF10">
    <property type="entry name" value="HIGH-AFFINITY BRANCHED-CHAIN AMINO ACID TRANSPORT PROTEIN BRAE"/>
    <property type="match status" value="1"/>
</dbReference>
<comment type="subcellular location">
    <subcellularLocation>
        <location evidence="1">Cell membrane</location>
        <topology evidence="1">Multi-pass membrane protein</topology>
    </subcellularLocation>
</comment>
<feature type="transmembrane region" description="Helical" evidence="6">
    <location>
        <begin position="21"/>
        <end position="39"/>
    </location>
</feature>
<sequence>MRTGHFKEATGQLVALSDSRVVWFFVALLLAACVAAPFLLGNYQVTLMVSALIAVIGAVGLNMLTGTTGLISLGQAGFLAVGAYTNAILMMDYGWPVWLSLPAGGLVAALISILVGVPSLRLKGLYLAITTLAFAFIINHIILYAEPLTHGPNGIFVSGAKVLGVDLQRGKALYYLTLGTTVLVVLAALNIQRSRVGRAWMAIRDHDIAARVMGVDLVRYKLLAFMVSSFIVGIAGGLISLQIRFVNIDVFALILSIEALAIIILGGLGSIAGAVLGALFLSFLPEVIRLFFETFADSSSNFYTSYVYEIRGIAYGVVIVAFLRLKPEGLIGLWRDIRKYWSNWPLAY</sequence>
<keyword evidence="4 6" id="KW-1133">Transmembrane helix</keyword>
<accession>A0A8J7R294</accession>
<evidence type="ECO:0000313" key="7">
    <source>
        <dbReference type="EMBL" id="MBP0440222.1"/>
    </source>
</evidence>
<keyword evidence="3 6" id="KW-0812">Transmembrane</keyword>
<feature type="transmembrane region" description="Helical" evidence="6">
    <location>
        <begin position="172"/>
        <end position="191"/>
    </location>
</feature>
<feature type="transmembrane region" description="Helical" evidence="6">
    <location>
        <begin position="97"/>
        <end position="117"/>
    </location>
</feature>